<dbReference type="SUPFAM" id="SSF48726">
    <property type="entry name" value="Immunoglobulin"/>
    <property type="match status" value="1"/>
</dbReference>
<dbReference type="Proteomes" id="UP000694400">
    <property type="component" value="Chromosome 25"/>
</dbReference>
<keyword evidence="4" id="KW-0393">Immunoglobulin domain</keyword>
<reference evidence="7" key="3">
    <citation type="submission" date="2025-09" db="UniProtKB">
        <authorList>
            <consortium name="Ensembl"/>
        </authorList>
    </citation>
    <scope>IDENTIFICATION</scope>
</reference>
<evidence type="ECO:0000256" key="1">
    <source>
        <dbReference type="ARBA" id="ARBA00022729"/>
    </source>
</evidence>
<dbReference type="PROSITE" id="PS50835">
    <property type="entry name" value="IG_LIKE"/>
    <property type="match status" value="1"/>
</dbReference>
<sequence>MVIDLLPKDAKICGIFASVKDAMGQTSVTQQEGQVTVKQKETFQTTCTYQIPSLYALYWYQQKKGQAPQLVIYHTSAGTKQSGRFTMELNTVWQSSVLRLKEVELSDSALYLCAVRDTLVQGATLAVQQPRMGRGCMCARQIQYPESDRASNG</sequence>
<evidence type="ECO:0000313" key="8">
    <source>
        <dbReference type="Proteomes" id="UP000694400"/>
    </source>
</evidence>
<dbReference type="GO" id="GO:0002250">
    <property type="term" value="P:adaptive immune response"/>
    <property type="evidence" value="ECO:0007669"/>
    <property type="project" value="UniProtKB-KW"/>
</dbReference>
<dbReference type="AlphaFoldDB" id="A0A8B9QVG1"/>
<keyword evidence="5" id="KW-1279">T cell receptor</keyword>
<keyword evidence="1" id="KW-0732">Signal</keyword>
<evidence type="ECO:0000259" key="6">
    <source>
        <dbReference type="PROSITE" id="PS50835"/>
    </source>
</evidence>
<proteinExistence type="predicted"/>
<dbReference type="InterPro" id="IPR036179">
    <property type="entry name" value="Ig-like_dom_sf"/>
</dbReference>
<dbReference type="Ensembl" id="ENSAPLT00020003245.1">
    <property type="protein sequence ID" value="ENSAPLP00020003029.1"/>
    <property type="gene ID" value="ENSAPLG00020002209.1"/>
</dbReference>
<protein>
    <recommendedName>
        <fullName evidence="6">Ig-like domain-containing protein</fullName>
    </recommendedName>
</protein>
<evidence type="ECO:0000256" key="2">
    <source>
        <dbReference type="ARBA" id="ARBA00023130"/>
    </source>
</evidence>
<dbReference type="PANTHER" id="PTHR19367">
    <property type="entry name" value="T-CELL RECEPTOR ALPHA CHAIN V REGION"/>
    <property type="match status" value="1"/>
</dbReference>
<dbReference type="GO" id="GO:0042101">
    <property type="term" value="C:T cell receptor complex"/>
    <property type="evidence" value="ECO:0007669"/>
    <property type="project" value="UniProtKB-KW"/>
</dbReference>
<dbReference type="PANTHER" id="PTHR19367:SF45">
    <property type="entry name" value="IG-LIKE DOMAIN-CONTAINING PROTEIN"/>
    <property type="match status" value="1"/>
</dbReference>
<name>A0A8B9QVG1_ANAPL</name>
<dbReference type="Gene3D" id="2.60.40.10">
    <property type="entry name" value="Immunoglobulins"/>
    <property type="match status" value="1"/>
</dbReference>
<keyword evidence="2" id="KW-1064">Adaptive immunity</keyword>
<evidence type="ECO:0000256" key="4">
    <source>
        <dbReference type="ARBA" id="ARBA00023319"/>
    </source>
</evidence>
<evidence type="ECO:0000256" key="5">
    <source>
        <dbReference type="ARBA" id="ARBA00043266"/>
    </source>
</evidence>
<keyword evidence="3" id="KW-0675">Receptor</keyword>
<dbReference type="InterPro" id="IPR051287">
    <property type="entry name" value="TCR_variable_region"/>
</dbReference>
<organism evidence="7 8">
    <name type="scientific">Anas platyrhynchos</name>
    <name type="common">Mallard</name>
    <name type="synonym">Anas boschas</name>
    <dbReference type="NCBI Taxonomy" id="8839"/>
    <lineage>
        <taxon>Eukaryota</taxon>
        <taxon>Metazoa</taxon>
        <taxon>Chordata</taxon>
        <taxon>Craniata</taxon>
        <taxon>Vertebrata</taxon>
        <taxon>Euteleostomi</taxon>
        <taxon>Archelosauria</taxon>
        <taxon>Archosauria</taxon>
        <taxon>Dinosauria</taxon>
        <taxon>Saurischia</taxon>
        <taxon>Theropoda</taxon>
        <taxon>Coelurosauria</taxon>
        <taxon>Aves</taxon>
        <taxon>Neognathae</taxon>
        <taxon>Galloanserae</taxon>
        <taxon>Anseriformes</taxon>
        <taxon>Anatidae</taxon>
        <taxon>Anatinae</taxon>
        <taxon>Anas</taxon>
    </lineage>
</organism>
<dbReference type="InterPro" id="IPR007110">
    <property type="entry name" value="Ig-like_dom"/>
</dbReference>
<feature type="domain" description="Ig-like" evidence="6">
    <location>
        <begin position="7"/>
        <end position="126"/>
    </location>
</feature>
<dbReference type="SMART" id="SM00409">
    <property type="entry name" value="IG"/>
    <property type="match status" value="1"/>
</dbReference>
<accession>A0A8B9QVG1</accession>
<dbReference type="SMART" id="SM00406">
    <property type="entry name" value="IGv"/>
    <property type="match status" value="1"/>
</dbReference>
<dbReference type="InterPro" id="IPR003599">
    <property type="entry name" value="Ig_sub"/>
</dbReference>
<evidence type="ECO:0000313" key="7">
    <source>
        <dbReference type="Ensembl" id="ENSAPLP00020003029.1"/>
    </source>
</evidence>
<dbReference type="Pfam" id="PF07686">
    <property type="entry name" value="V-set"/>
    <property type="match status" value="1"/>
</dbReference>
<dbReference type="InterPro" id="IPR013106">
    <property type="entry name" value="Ig_V-set"/>
</dbReference>
<evidence type="ECO:0000256" key="3">
    <source>
        <dbReference type="ARBA" id="ARBA00023170"/>
    </source>
</evidence>
<reference evidence="7" key="2">
    <citation type="submission" date="2025-08" db="UniProtKB">
        <authorList>
            <consortium name="Ensembl"/>
        </authorList>
    </citation>
    <scope>IDENTIFICATION</scope>
</reference>
<dbReference type="InterPro" id="IPR013783">
    <property type="entry name" value="Ig-like_fold"/>
</dbReference>
<reference evidence="7" key="1">
    <citation type="submission" date="2019-08" db="EMBL/GenBank/DDBJ databases">
        <title>Three high-quality genomes provides insights into domestication of ducks.</title>
        <authorList>
            <person name="Hou Z.C."/>
            <person name="Zhu F."/>
            <person name="Yin Z.T."/>
            <person name="Zhang F."/>
        </authorList>
    </citation>
    <scope>NUCLEOTIDE SEQUENCE [LARGE SCALE GENOMIC DNA]</scope>
</reference>
<keyword evidence="5" id="KW-0391">Immunity</keyword>